<dbReference type="AlphaFoldDB" id="A0A5J4T0B3"/>
<accession>A0A5J4T0B3</accession>
<comment type="caution">
    <text evidence="1">The sequence shown here is derived from an EMBL/GenBank/DDBJ whole genome shotgun (WGS) entry which is preliminary data.</text>
</comment>
<reference evidence="1" key="1">
    <citation type="submission" date="2019-03" db="EMBL/GenBank/DDBJ databases">
        <title>Single cell metagenomics reveals metabolic interactions within the superorganism composed of flagellate Streblomastix strix and complex community of Bacteroidetes bacteria on its surface.</title>
        <authorList>
            <person name="Treitli S.C."/>
            <person name="Kolisko M."/>
            <person name="Husnik F."/>
            <person name="Keeling P."/>
            <person name="Hampl V."/>
        </authorList>
    </citation>
    <scope>NUCLEOTIDE SEQUENCE</scope>
    <source>
        <strain evidence="1">STM</strain>
    </source>
</reference>
<dbReference type="EMBL" id="SNRY01000009">
    <property type="protein sequence ID" value="KAA6351724.1"/>
    <property type="molecule type" value="Genomic_DNA"/>
</dbReference>
<proteinExistence type="predicted"/>
<protein>
    <submittedName>
        <fullName evidence="1">Uncharacterized protein</fullName>
    </submittedName>
</protein>
<sequence>MKRILDVIFAIILFTSCEKNEVLPENPMTGKLISFSPNMSEANTRVGDYYSWDDYYRVCPDVTVYMTLNGYTSISTYKYNDTNKLLEYEDGKLLYYPANDESYQIIFLWPAKRIQEQYDEEDYYNQGNFESFLRSDQLSDTINNSVGMISTVFPIYFKHLRSMISFNLPGWEHNKFPKETKIDEYSPHFNTDSTSVQIIYDRVKEGISKQHGVIQFYVQVGIQSFTFSSFFFDVSTLKAGINRTVQLIYPFPEAQ</sequence>
<name>A0A5J4T0B3_9ZZZZ</name>
<gene>
    <name evidence="1" type="ORF">EZS27_000849</name>
</gene>
<organism evidence="1">
    <name type="scientific">termite gut metagenome</name>
    <dbReference type="NCBI Taxonomy" id="433724"/>
    <lineage>
        <taxon>unclassified sequences</taxon>
        <taxon>metagenomes</taxon>
        <taxon>organismal metagenomes</taxon>
    </lineage>
</organism>
<dbReference type="PROSITE" id="PS51257">
    <property type="entry name" value="PROKAR_LIPOPROTEIN"/>
    <property type="match status" value="1"/>
</dbReference>
<evidence type="ECO:0000313" key="1">
    <source>
        <dbReference type="EMBL" id="KAA6351724.1"/>
    </source>
</evidence>